<proteinExistence type="predicted"/>
<evidence type="ECO:0000256" key="1">
    <source>
        <dbReference type="SAM" id="Phobius"/>
    </source>
</evidence>
<protein>
    <submittedName>
        <fullName evidence="2">Uncharacterized protein</fullName>
    </submittedName>
</protein>
<keyword evidence="1" id="KW-1133">Transmembrane helix</keyword>
<evidence type="ECO:0000313" key="2">
    <source>
        <dbReference type="EMBL" id="TPX53212.1"/>
    </source>
</evidence>
<comment type="caution">
    <text evidence="2">The sequence shown here is derived from an EMBL/GenBank/DDBJ whole genome shotgun (WGS) entry which is preliminary data.</text>
</comment>
<keyword evidence="1" id="KW-0472">Membrane</keyword>
<gene>
    <name evidence="2" type="ORF">SeMB42_g00917</name>
</gene>
<feature type="transmembrane region" description="Helical" evidence="1">
    <location>
        <begin position="161"/>
        <end position="181"/>
    </location>
</feature>
<keyword evidence="3" id="KW-1185">Reference proteome</keyword>
<reference evidence="2 3" key="1">
    <citation type="journal article" date="2019" name="Sci. Rep.">
        <title>Comparative genomics of chytrid fungi reveal insights into the obligate biotrophic and pathogenic lifestyle of Synchytrium endobioticum.</title>
        <authorList>
            <person name="van de Vossenberg B.T.L.H."/>
            <person name="Warris S."/>
            <person name="Nguyen H.D.T."/>
            <person name="van Gent-Pelzer M.P.E."/>
            <person name="Joly D.L."/>
            <person name="van de Geest H.C."/>
            <person name="Bonants P.J.M."/>
            <person name="Smith D.S."/>
            <person name="Levesque C.A."/>
            <person name="van der Lee T.A.J."/>
        </authorList>
    </citation>
    <scope>NUCLEOTIDE SEQUENCE [LARGE SCALE GENOMIC DNA]</scope>
    <source>
        <strain evidence="2 3">MB42</strain>
    </source>
</reference>
<organism evidence="2 3">
    <name type="scientific">Synchytrium endobioticum</name>
    <dbReference type="NCBI Taxonomy" id="286115"/>
    <lineage>
        <taxon>Eukaryota</taxon>
        <taxon>Fungi</taxon>
        <taxon>Fungi incertae sedis</taxon>
        <taxon>Chytridiomycota</taxon>
        <taxon>Chytridiomycota incertae sedis</taxon>
        <taxon>Chytridiomycetes</taxon>
        <taxon>Synchytriales</taxon>
        <taxon>Synchytriaceae</taxon>
        <taxon>Synchytrium</taxon>
    </lineage>
</organism>
<accession>A0A507DNG0</accession>
<dbReference type="EMBL" id="QEAN01000020">
    <property type="protein sequence ID" value="TPX53212.1"/>
    <property type="molecule type" value="Genomic_DNA"/>
</dbReference>
<evidence type="ECO:0000313" key="3">
    <source>
        <dbReference type="Proteomes" id="UP000317494"/>
    </source>
</evidence>
<keyword evidence="1" id="KW-0812">Transmembrane</keyword>
<dbReference type="Proteomes" id="UP000317494">
    <property type="component" value="Unassembled WGS sequence"/>
</dbReference>
<sequence length="182" mass="19217">MQQNAHASLDIYVPKLQAYDAQTLSNSGILLNVLSILDTLITAPPFTGSESSSQLELLSPNPEIWGTTGSAPTLVLLAFPQGFVGEEAEDEMGVTNDAVGTLLYIALLFALYNGGLESVGLLCGTWSSGTGLHCLALLLLLFSVRLGASKDGALDDTAFELFPVANVLRLLLVPNISYAFAK</sequence>
<dbReference type="AlphaFoldDB" id="A0A507DNG0"/>
<feature type="transmembrane region" description="Helical" evidence="1">
    <location>
        <begin position="94"/>
        <end position="112"/>
    </location>
</feature>
<name>A0A507DNG0_9FUNG</name>
<feature type="transmembrane region" description="Helical" evidence="1">
    <location>
        <begin position="119"/>
        <end position="141"/>
    </location>
</feature>
<dbReference type="VEuPathDB" id="FungiDB:SeMB42_g00917"/>